<feature type="domain" description="MULE transposase" evidence="1">
    <location>
        <begin position="28"/>
        <end position="82"/>
    </location>
</feature>
<protein>
    <recommendedName>
        <fullName evidence="1">MULE transposase domain-containing protein</fullName>
    </recommendedName>
</protein>
<organism evidence="2 3">
    <name type="scientific">Cajanus cajan</name>
    <name type="common">Pigeon pea</name>
    <name type="synonym">Cajanus indicus</name>
    <dbReference type="NCBI Taxonomy" id="3821"/>
    <lineage>
        <taxon>Eukaryota</taxon>
        <taxon>Viridiplantae</taxon>
        <taxon>Streptophyta</taxon>
        <taxon>Embryophyta</taxon>
        <taxon>Tracheophyta</taxon>
        <taxon>Spermatophyta</taxon>
        <taxon>Magnoliopsida</taxon>
        <taxon>eudicotyledons</taxon>
        <taxon>Gunneridae</taxon>
        <taxon>Pentapetalae</taxon>
        <taxon>rosids</taxon>
        <taxon>fabids</taxon>
        <taxon>Fabales</taxon>
        <taxon>Fabaceae</taxon>
        <taxon>Papilionoideae</taxon>
        <taxon>50 kb inversion clade</taxon>
        <taxon>NPAAA clade</taxon>
        <taxon>indigoferoid/millettioid clade</taxon>
        <taxon>Phaseoleae</taxon>
        <taxon>Cajanus</taxon>
    </lineage>
</organism>
<keyword evidence="3" id="KW-1185">Reference proteome</keyword>
<reference evidence="2" key="1">
    <citation type="journal article" date="2012" name="Nat. Biotechnol.">
        <title>Draft genome sequence of pigeonpea (Cajanus cajan), an orphan legume crop of resource-poor farmers.</title>
        <authorList>
            <person name="Varshney R.K."/>
            <person name="Chen W."/>
            <person name="Li Y."/>
            <person name="Bharti A.K."/>
            <person name="Saxena R.K."/>
            <person name="Schlueter J.A."/>
            <person name="Donoghue M.T."/>
            <person name="Azam S."/>
            <person name="Fan G."/>
            <person name="Whaley A.M."/>
            <person name="Farmer A.D."/>
            <person name="Sheridan J."/>
            <person name="Iwata A."/>
            <person name="Tuteja R."/>
            <person name="Penmetsa R.V."/>
            <person name="Wu W."/>
            <person name="Upadhyaya H.D."/>
            <person name="Yang S.P."/>
            <person name="Shah T."/>
            <person name="Saxena K.B."/>
            <person name="Michael T."/>
            <person name="McCombie W.R."/>
            <person name="Yang B."/>
            <person name="Zhang G."/>
            <person name="Yang H."/>
            <person name="Wang J."/>
            <person name="Spillane C."/>
            <person name="Cook D.R."/>
            <person name="May G.D."/>
            <person name="Xu X."/>
            <person name="Jackson S.A."/>
        </authorList>
    </citation>
    <scope>NUCLEOTIDE SEQUENCE [LARGE SCALE GENOMIC DNA]</scope>
</reference>
<evidence type="ECO:0000313" key="3">
    <source>
        <dbReference type="Proteomes" id="UP000075243"/>
    </source>
</evidence>
<dbReference type="InterPro" id="IPR018289">
    <property type="entry name" value="MULE_transposase_dom"/>
</dbReference>
<proteinExistence type="predicted"/>
<dbReference type="STRING" id="3821.A0A151RTG0"/>
<dbReference type="Gramene" id="C.cajan_30913.t">
    <property type="protein sequence ID" value="C.cajan_30913.t.cds1"/>
    <property type="gene ID" value="C.cajan_30913"/>
</dbReference>
<dbReference type="PANTHER" id="PTHR31973:SF195">
    <property type="entry name" value="MUDR FAMILY TRANSPOSASE"/>
    <property type="match status" value="1"/>
</dbReference>
<sequence>MDEGSVFFKRLVWTFKPCINDFSLCKPIVQVDGIFLNDKYKGTLLVAVAYDRCNNIILIAFSVVKGETSDAWFFFLKNLRQYITL</sequence>
<dbReference type="PANTHER" id="PTHR31973">
    <property type="entry name" value="POLYPROTEIN, PUTATIVE-RELATED"/>
    <property type="match status" value="1"/>
</dbReference>
<dbReference type="Proteomes" id="UP000075243">
    <property type="component" value="Unassembled WGS sequence"/>
</dbReference>
<dbReference type="EMBL" id="KQ483578">
    <property type="protein sequence ID" value="KYP45817.1"/>
    <property type="molecule type" value="Genomic_DNA"/>
</dbReference>
<accession>A0A151RTG0</accession>
<dbReference type="AlphaFoldDB" id="A0A151RTG0"/>
<dbReference type="Pfam" id="PF10551">
    <property type="entry name" value="MULE"/>
    <property type="match status" value="1"/>
</dbReference>
<evidence type="ECO:0000259" key="1">
    <source>
        <dbReference type="Pfam" id="PF10551"/>
    </source>
</evidence>
<gene>
    <name evidence="2" type="ORF">KK1_032635</name>
</gene>
<name>A0A151RTG0_CAJCA</name>
<evidence type="ECO:0000313" key="2">
    <source>
        <dbReference type="EMBL" id="KYP45817.1"/>
    </source>
</evidence>